<evidence type="ECO:0000259" key="6">
    <source>
        <dbReference type="PROSITE" id="PS51462"/>
    </source>
</evidence>
<feature type="domain" description="Nudix hydrolase" evidence="6">
    <location>
        <begin position="7"/>
        <end position="131"/>
    </location>
</feature>
<name>A0ABW5W165_9MICO</name>
<reference evidence="8" key="1">
    <citation type="journal article" date="2019" name="Int. J. Syst. Evol. Microbiol.">
        <title>The Global Catalogue of Microorganisms (GCM) 10K type strain sequencing project: providing services to taxonomists for standard genome sequencing and annotation.</title>
        <authorList>
            <consortium name="The Broad Institute Genomics Platform"/>
            <consortium name="The Broad Institute Genome Sequencing Center for Infectious Disease"/>
            <person name="Wu L."/>
            <person name="Ma J."/>
        </authorList>
    </citation>
    <scope>NUCLEOTIDE SEQUENCE [LARGE SCALE GENOMIC DNA]</scope>
    <source>
        <strain evidence="8">CCM 7044</strain>
    </source>
</reference>
<dbReference type="InterPro" id="IPR015797">
    <property type="entry name" value="NUDIX_hydrolase-like_dom_sf"/>
</dbReference>
<evidence type="ECO:0000256" key="1">
    <source>
        <dbReference type="ARBA" id="ARBA00001946"/>
    </source>
</evidence>
<dbReference type="RefSeq" id="WP_377190877.1">
    <property type="nucleotide sequence ID" value="NZ_JBHUOG010000002.1"/>
</dbReference>
<dbReference type="InterPro" id="IPR020476">
    <property type="entry name" value="Nudix_hydrolase"/>
</dbReference>
<sequence>MPEAVTEEKPAIAAAIIVQDGKLLLVQRRVSEGSLSWQFPAGAVEQGETFAEAAVRETAEEAGLTVQAVKVLGERVHPNTGRLMDYVACDVVSGEAYVADAEELADIVWATPDEFTDYVPYGFAPAMQDYLTTKVG</sequence>
<accession>A0ABW5W165</accession>
<evidence type="ECO:0000256" key="5">
    <source>
        <dbReference type="RuleBase" id="RU003476"/>
    </source>
</evidence>
<protein>
    <submittedName>
        <fullName evidence="7">NUDIX hydrolase</fullName>
    </submittedName>
</protein>
<dbReference type="PANTHER" id="PTHR43046:SF12">
    <property type="entry name" value="GDP-MANNOSE MANNOSYL HYDROLASE"/>
    <property type="match status" value="1"/>
</dbReference>
<dbReference type="Proteomes" id="UP001597479">
    <property type="component" value="Unassembled WGS sequence"/>
</dbReference>
<dbReference type="Pfam" id="PF00293">
    <property type="entry name" value="NUDIX"/>
    <property type="match status" value="1"/>
</dbReference>
<gene>
    <name evidence="7" type="ORF">ACFS27_29185</name>
</gene>
<organism evidence="7 8">
    <name type="scientific">Promicromonospora vindobonensis</name>
    <dbReference type="NCBI Taxonomy" id="195748"/>
    <lineage>
        <taxon>Bacteria</taxon>
        <taxon>Bacillati</taxon>
        <taxon>Actinomycetota</taxon>
        <taxon>Actinomycetes</taxon>
        <taxon>Micrococcales</taxon>
        <taxon>Promicromonosporaceae</taxon>
        <taxon>Promicromonospora</taxon>
    </lineage>
</organism>
<keyword evidence="3 5" id="KW-0378">Hydrolase</keyword>
<dbReference type="EMBL" id="JBHUOG010000002">
    <property type="protein sequence ID" value="MFD2797664.1"/>
    <property type="molecule type" value="Genomic_DNA"/>
</dbReference>
<comment type="similarity">
    <text evidence="2 5">Belongs to the Nudix hydrolase family.</text>
</comment>
<dbReference type="CDD" id="cd02883">
    <property type="entry name" value="NUDIX_Hydrolase"/>
    <property type="match status" value="1"/>
</dbReference>
<evidence type="ECO:0000313" key="7">
    <source>
        <dbReference type="EMBL" id="MFD2797664.1"/>
    </source>
</evidence>
<evidence type="ECO:0000256" key="2">
    <source>
        <dbReference type="ARBA" id="ARBA00005582"/>
    </source>
</evidence>
<dbReference type="InterPro" id="IPR000086">
    <property type="entry name" value="NUDIX_hydrolase_dom"/>
</dbReference>
<dbReference type="SUPFAM" id="SSF55811">
    <property type="entry name" value="Nudix"/>
    <property type="match status" value="1"/>
</dbReference>
<comment type="cofactor">
    <cofactor evidence="1">
        <name>Mg(2+)</name>
        <dbReference type="ChEBI" id="CHEBI:18420"/>
    </cofactor>
</comment>
<dbReference type="PROSITE" id="PS51462">
    <property type="entry name" value="NUDIX"/>
    <property type="match status" value="1"/>
</dbReference>
<keyword evidence="4" id="KW-0460">Magnesium</keyword>
<dbReference type="GO" id="GO:0016787">
    <property type="term" value="F:hydrolase activity"/>
    <property type="evidence" value="ECO:0007669"/>
    <property type="project" value="UniProtKB-KW"/>
</dbReference>
<comment type="caution">
    <text evidence="7">The sequence shown here is derived from an EMBL/GenBank/DDBJ whole genome shotgun (WGS) entry which is preliminary data.</text>
</comment>
<dbReference type="PANTHER" id="PTHR43046">
    <property type="entry name" value="GDP-MANNOSE MANNOSYL HYDROLASE"/>
    <property type="match status" value="1"/>
</dbReference>
<dbReference type="PRINTS" id="PR00502">
    <property type="entry name" value="NUDIXFAMILY"/>
</dbReference>
<evidence type="ECO:0000256" key="3">
    <source>
        <dbReference type="ARBA" id="ARBA00022801"/>
    </source>
</evidence>
<dbReference type="InterPro" id="IPR020084">
    <property type="entry name" value="NUDIX_hydrolase_CS"/>
</dbReference>
<keyword evidence="8" id="KW-1185">Reference proteome</keyword>
<dbReference type="PROSITE" id="PS00893">
    <property type="entry name" value="NUDIX_BOX"/>
    <property type="match status" value="1"/>
</dbReference>
<dbReference type="Gene3D" id="3.90.79.10">
    <property type="entry name" value="Nucleoside Triphosphate Pyrophosphohydrolase"/>
    <property type="match status" value="1"/>
</dbReference>
<evidence type="ECO:0000313" key="8">
    <source>
        <dbReference type="Proteomes" id="UP001597479"/>
    </source>
</evidence>
<proteinExistence type="inferred from homology"/>
<evidence type="ECO:0000256" key="4">
    <source>
        <dbReference type="ARBA" id="ARBA00022842"/>
    </source>
</evidence>